<name>M7SVA4_EUTLA</name>
<dbReference type="AlphaFoldDB" id="M7SVA4"/>
<dbReference type="OrthoDB" id="5415587at2759"/>
<evidence type="ECO:0000313" key="3">
    <source>
        <dbReference type="Proteomes" id="UP000012174"/>
    </source>
</evidence>
<dbReference type="HOGENOM" id="CLU_1525147_0_0_1"/>
<feature type="chain" id="PRO_5004085018" evidence="1">
    <location>
        <begin position="19"/>
        <end position="176"/>
    </location>
</feature>
<evidence type="ECO:0000256" key="1">
    <source>
        <dbReference type="SAM" id="SignalP"/>
    </source>
</evidence>
<dbReference type="KEGG" id="ela:UCREL1_2445"/>
<dbReference type="Proteomes" id="UP000012174">
    <property type="component" value="Unassembled WGS sequence"/>
</dbReference>
<evidence type="ECO:0000313" key="2">
    <source>
        <dbReference type="EMBL" id="EMR70519.1"/>
    </source>
</evidence>
<feature type="signal peptide" evidence="1">
    <location>
        <begin position="1"/>
        <end position="18"/>
    </location>
</feature>
<sequence length="176" mass="19104">MCLILATGALWTGTTSEAAWPISQQNQVRVSQNSIYESSADHTVLGKVGPHGVVVLEIVRNPVQFALFGLSKPVVFFTRGSIPLLGRDTRDGYILTSRQKITRSKDGVQLQSRAAESADSNAIKYSDPVITVEPDTSDELRSTIICAWYGGDLAFEIDPLMAILNVSKPVNNLGKL</sequence>
<dbReference type="EMBL" id="KB705851">
    <property type="protein sequence ID" value="EMR70519.1"/>
    <property type="molecule type" value="Genomic_DNA"/>
</dbReference>
<proteinExistence type="predicted"/>
<protein>
    <submittedName>
        <fullName evidence="2">Uncharacterized protein</fullName>
    </submittedName>
</protein>
<accession>M7SVA4</accession>
<organism evidence="2 3">
    <name type="scientific">Eutypa lata (strain UCR-EL1)</name>
    <name type="common">Grapevine dieback disease fungus</name>
    <name type="synonym">Eutypa armeniacae</name>
    <dbReference type="NCBI Taxonomy" id="1287681"/>
    <lineage>
        <taxon>Eukaryota</taxon>
        <taxon>Fungi</taxon>
        <taxon>Dikarya</taxon>
        <taxon>Ascomycota</taxon>
        <taxon>Pezizomycotina</taxon>
        <taxon>Sordariomycetes</taxon>
        <taxon>Xylariomycetidae</taxon>
        <taxon>Xylariales</taxon>
        <taxon>Diatrypaceae</taxon>
        <taxon>Eutypa</taxon>
    </lineage>
</organism>
<gene>
    <name evidence="2" type="ORF">UCREL1_2445</name>
</gene>
<keyword evidence="3" id="KW-1185">Reference proteome</keyword>
<keyword evidence="1" id="KW-0732">Signal</keyword>
<reference evidence="3" key="1">
    <citation type="journal article" date="2013" name="Genome Announc.">
        <title>Draft genome sequence of the grapevine dieback fungus Eutypa lata UCR-EL1.</title>
        <authorList>
            <person name="Blanco-Ulate B."/>
            <person name="Rolshausen P.E."/>
            <person name="Cantu D."/>
        </authorList>
    </citation>
    <scope>NUCLEOTIDE SEQUENCE [LARGE SCALE GENOMIC DNA]</scope>
    <source>
        <strain evidence="3">UCR-EL1</strain>
    </source>
</reference>